<gene>
    <name evidence="1" type="ORF">Tsubulata_013764</name>
</gene>
<dbReference type="AlphaFoldDB" id="A0A9Q0FEL0"/>
<dbReference type="OrthoDB" id="690994at2759"/>
<dbReference type="Proteomes" id="UP001141552">
    <property type="component" value="Unassembled WGS sequence"/>
</dbReference>
<proteinExistence type="predicted"/>
<reference evidence="1" key="2">
    <citation type="journal article" date="2023" name="Plants (Basel)">
        <title>Annotation of the Turnera subulata (Passifloraceae) Draft Genome Reveals the S-Locus Evolved after the Divergence of Turneroideae from Passifloroideae in a Stepwise Manner.</title>
        <authorList>
            <person name="Henning P.M."/>
            <person name="Roalson E.H."/>
            <person name="Mir W."/>
            <person name="McCubbin A.G."/>
            <person name="Shore J.S."/>
        </authorList>
    </citation>
    <scope>NUCLEOTIDE SEQUENCE</scope>
    <source>
        <strain evidence="1">F60SS</strain>
    </source>
</reference>
<name>A0A9Q0FEL0_9ROSI</name>
<sequence>MGNCVSPSLQKQHEVEEMVMYQEEHNQKEAGGDQFVEESGKKGSSLKVKVVLTKEELEWLMLQLTSDGGSKKLEDVLKEIEKCRGKAKAWRPSLESIMEEQ</sequence>
<comment type="caution">
    <text evidence="1">The sequence shown here is derived from an EMBL/GenBank/DDBJ whole genome shotgun (WGS) entry which is preliminary data.</text>
</comment>
<organism evidence="1 2">
    <name type="scientific">Turnera subulata</name>
    <dbReference type="NCBI Taxonomy" id="218843"/>
    <lineage>
        <taxon>Eukaryota</taxon>
        <taxon>Viridiplantae</taxon>
        <taxon>Streptophyta</taxon>
        <taxon>Embryophyta</taxon>
        <taxon>Tracheophyta</taxon>
        <taxon>Spermatophyta</taxon>
        <taxon>Magnoliopsida</taxon>
        <taxon>eudicotyledons</taxon>
        <taxon>Gunneridae</taxon>
        <taxon>Pentapetalae</taxon>
        <taxon>rosids</taxon>
        <taxon>fabids</taxon>
        <taxon>Malpighiales</taxon>
        <taxon>Passifloraceae</taxon>
        <taxon>Turnera</taxon>
    </lineage>
</organism>
<evidence type="ECO:0000313" key="2">
    <source>
        <dbReference type="Proteomes" id="UP001141552"/>
    </source>
</evidence>
<evidence type="ECO:0000313" key="1">
    <source>
        <dbReference type="EMBL" id="KAJ4828891.1"/>
    </source>
</evidence>
<accession>A0A9Q0FEL0</accession>
<keyword evidence="2" id="KW-1185">Reference proteome</keyword>
<dbReference type="PANTHER" id="PTHR35704">
    <property type="entry name" value="OS02G0254600 PROTEIN"/>
    <property type="match status" value="1"/>
</dbReference>
<protein>
    <submittedName>
        <fullName evidence="1">Uncharacterized protein</fullName>
    </submittedName>
</protein>
<dbReference type="PANTHER" id="PTHR35704:SF1">
    <property type="entry name" value="OS02G0254600 PROTEIN"/>
    <property type="match status" value="1"/>
</dbReference>
<dbReference type="EMBL" id="JAKUCV010006051">
    <property type="protein sequence ID" value="KAJ4828891.1"/>
    <property type="molecule type" value="Genomic_DNA"/>
</dbReference>
<reference evidence="1" key="1">
    <citation type="submission" date="2022-02" db="EMBL/GenBank/DDBJ databases">
        <authorList>
            <person name="Henning P.M."/>
            <person name="McCubbin A.G."/>
            <person name="Shore J.S."/>
        </authorList>
    </citation>
    <scope>NUCLEOTIDE SEQUENCE</scope>
    <source>
        <strain evidence="1">F60SS</strain>
        <tissue evidence="1">Leaves</tissue>
    </source>
</reference>